<dbReference type="RefSeq" id="WP_117160070.1">
    <property type="nucleotide sequence ID" value="NZ_QVID01000002.1"/>
</dbReference>
<gene>
    <name evidence="2" type="ORF">DZ858_12855</name>
</gene>
<dbReference type="SUPFAM" id="SSF51905">
    <property type="entry name" value="FAD/NAD(P)-binding domain"/>
    <property type="match status" value="1"/>
</dbReference>
<dbReference type="Pfam" id="PF01494">
    <property type="entry name" value="FAD_binding_3"/>
    <property type="match status" value="1"/>
</dbReference>
<reference evidence="2 3" key="1">
    <citation type="journal article" date="2007" name="Int. J. Syst. Evol. Microbiol.">
        <title>Marixanthomonas ophiurae gen. nov., sp. nov., a marine bacterium of the family Flavobacteriaceae isolated from a deep-sea brittle star.</title>
        <authorList>
            <person name="Romanenko L.A."/>
            <person name="Uchino M."/>
            <person name="Frolova G.M."/>
            <person name="Mikhailov V.V."/>
        </authorList>
    </citation>
    <scope>NUCLEOTIDE SEQUENCE [LARGE SCALE GENOMIC DNA]</scope>
    <source>
        <strain evidence="2 3">KMM 3046</strain>
    </source>
</reference>
<dbReference type="InterPro" id="IPR036188">
    <property type="entry name" value="FAD/NAD-bd_sf"/>
</dbReference>
<feature type="domain" description="FAD-binding" evidence="1">
    <location>
        <begin position="6"/>
        <end position="294"/>
    </location>
</feature>
<dbReference type="OrthoDB" id="1142316at2"/>
<dbReference type="PANTHER" id="PTHR42685:SF22">
    <property type="entry name" value="CONDITIONED MEDIUM FACTOR RECEPTOR 1"/>
    <property type="match status" value="1"/>
</dbReference>
<evidence type="ECO:0000259" key="1">
    <source>
        <dbReference type="Pfam" id="PF01494"/>
    </source>
</evidence>
<evidence type="ECO:0000313" key="3">
    <source>
        <dbReference type="Proteomes" id="UP000261082"/>
    </source>
</evidence>
<dbReference type="EMBL" id="QVID01000002">
    <property type="protein sequence ID" value="RFN58122.1"/>
    <property type="molecule type" value="Genomic_DNA"/>
</dbReference>
<keyword evidence="3" id="KW-1185">Reference proteome</keyword>
<organism evidence="2 3">
    <name type="scientific">Marixanthomonas ophiurae</name>
    <dbReference type="NCBI Taxonomy" id="387659"/>
    <lineage>
        <taxon>Bacteria</taxon>
        <taxon>Pseudomonadati</taxon>
        <taxon>Bacteroidota</taxon>
        <taxon>Flavobacteriia</taxon>
        <taxon>Flavobacteriales</taxon>
        <taxon>Flavobacteriaceae</taxon>
        <taxon>Marixanthomonas</taxon>
    </lineage>
</organism>
<evidence type="ECO:0000313" key="2">
    <source>
        <dbReference type="EMBL" id="RFN58122.1"/>
    </source>
</evidence>
<accession>A0A3E1Q7M6</accession>
<dbReference type="Proteomes" id="UP000261082">
    <property type="component" value="Unassembled WGS sequence"/>
</dbReference>
<protein>
    <submittedName>
        <fullName evidence="2">NAD(P)/FAD-dependent oxidoreductase</fullName>
    </submittedName>
</protein>
<proteinExistence type="predicted"/>
<dbReference type="PANTHER" id="PTHR42685">
    <property type="entry name" value="GERANYLGERANYL DIPHOSPHATE REDUCTASE"/>
    <property type="match status" value="1"/>
</dbReference>
<dbReference type="InterPro" id="IPR050407">
    <property type="entry name" value="Geranylgeranyl_reductase"/>
</dbReference>
<dbReference type="InterPro" id="IPR002938">
    <property type="entry name" value="FAD-bd"/>
</dbReference>
<dbReference type="GO" id="GO:0071949">
    <property type="term" value="F:FAD binding"/>
    <property type="evidence" value="ECO:0007669"/>
    <property type="project" value="InterPro"/>
</dbReference>
<dbReference type="PRINTS" id="PR00420">
    <property type="entry name" value="RNGMNOXGNASE"/>
</dbReference>
<name>A0A3E1Q7M6_9FLAO</name>
<sequence length="376" mass="42432">MKNRIYDVIIIGGGLAGLTCALHLSKQGIDVLLIEKDTFPDHKVCGEYISNEVLPYLNSLAIDPLAEGAISISKLKISNYNNKEIETTLPLGGFGMSRYYFDNLLFKKVKEKCKVVFKTVESISFQSEIFTVTTQDTTEYKAKYVVGAHGKRSNIDKKLNRKFSKQQSPWLAVKAHYDYEFPLDTVALHTFKGGYCGLSKTETGAVNACYLTTYTSFKKYKGIEDFQKNNLSKNPNLKQFFSEATPLFDSPLTIGQISFQPKNPVENHIFMIGDSAGLIHPLCGNGMAMAIHSAKLFSELFLKQHTTKKMNRSSLEKEYEKHWNNTFSNRLKTGRYIQKLLMNETTAGIGFSLLNTFPNMLNMIIRKTHGNPIQHA</sequence>
<dbReference type="Gene3D" id="3.50.50.60">
    <property type="entry name" value="FAD/NAD(P)-binding domain"/>
    <property type="match status" value="1"/>
</dbReference>
<dbReference type="AlphaFoldDB" id="A0A3E1Q7M6"/>
<comment type="caution">
    <text evidence="2">The sequence shown here is derived from an EMBL/GenBank/DDBJ whole genome shotgun (WGS) entry which is preliminary data.</text>
</comment>